<dbReference type="Gene3D" id="2.40.110.10">
    <property type="entry name" value="Butyryl-CoA Dehydrogenase, subunit A, domain 2"/>
    <property type="match status" value="1"/>
</dbReference>
<evidence type="ECO:0000256" key="5">
    <source>
        <dbReference type="ARBA" id="ARBA00023002"/>
    </source>
</evidence>
<feature type="domain" description="Acyl-CoA oxidase/dehydrogenase middle" evidence="8">
    <location>
        <begin position="433"/>
        <end position="527"/>
    </location>
</feature>
<feature type="domain" description="Acyl-CoA dehydrogenase/oxidase C-terminal" evidence="7">
    <location>
        <begin position="539"/>
        <end position="692"/>
    </location>
</feature>
<protein>
    <submittedName>
        <fullName evidence="10">Acyl-CoA dehydrogenase</fullName>
    </submittedName>
</protein>
<dbReference type="Gene3D" id="1.20.140.10">
    <property type="entry name" value="Butyryl-CoA Dehydrogenase, subunit A, domain 3"/>
    <property type="match status" value="2"/>
</dbReference>
<keyword evidence="4 6" id="KW-0274">FAD</keyword>
<dbReference type="FunFam" id="2.40.110.10:FF:000002">
    <property type="entry name" value="Acyl-CoA dehydrogenase fadE12"/>
    <property type="match status" value="1"/>
</dbReference>
<evidence type="ECO:0000259" key="9">
    <source>
        <dbReference type="Pfam" id="PF02771"/>
    </source>
</evidence>
<name>A0A0B5EGE8_STRA4</name>
<evidence type="ECO:0000256" key="4">
    <source>
        <dbReference type="ARBA" id="ARBA00022827"/>
    </source>
</evidence>
<dbReference type="GO" id="GO:0005886">
    <property type="term" value="C:plasma membrane"/>
    <property type="evidence" value="ECO:0007669"/>
    <property type="project" value="TreeGrafter"/>
</dbReference>
<evidence type="ECO:0000256" key="6">
    <source>
        <dbReference type="RuleBase" id="RU362125"/>
    </source>
</evidence>
<dbReference type="Proteomes" id="UP000031523">
    <property type="component" value="Chromosome"/>
</dbReference>
<dbReference type="PANTHER" id="PTHR43292:SF3">
    <property type="entry name" value="ACYL-COA DEHYDROGENASE FADE29"/>
    <property type="match status" value="1"/>
</dbReference>
<dbReference type="InterPro" id="IPR046373">
    <property type="entry name" value="Acyl-CoA_Oxase/DH_mid-dom_sf"/>
</dbReference>
<evidence type="ECO:0000259" key="8">
    <source>
        <dbReference type="Pfam" id="PF02770"/>
    </source>
</evidence>
<dbReference type="SUPFAM" id="SSF47203">
    <property type="entry name" value="Acyl-CoA dehydrogenase C-terminal domain-like"/>
    <property type="match status" value="2"/>
</dbReference>
<evidence type="ECO:0000256" key="1">
    <source>
        <dbReference type="ARBA" id="ARBA00001974"/>
    </source>
</evidence>
<reference evidence="10 11" key="1">
    <citation type="submission" date="2015-01" db="EMBL/GenBank/DDBJ databases">
        <title>Enhanced salinomycin production by adjusting the supply of polyketide extender units in Streptomyce albus DSM 41398.</title>
        <authorList>
            <person name="Lu C."/>
        </authorList>
    </citation>
    <scope>NUCLEOTIDE SEQUENCE [LARGE SCALE GENOMIC DNA]</scope>
    <source>
        <strain evidence="11">ATCC 21838 / DSM 41398 / FERM P-419 / JCM 4703 / NBRC 107858</strain>
    </source>
</reference>
<dbReference type="InterPro" id="IPR009100">
    <property type="entry name" value="AcylCoA_DH/oxidase_NM_dom_sf"/>
</dbReference>
<gene>
    <name evidence="10" type="ORF">SLNWT_0018</name>
</gene>
<dbReference type="Pfam" id="PF02770">
    <property type="entry name" value="Acyl-CoA_dh_M"/>
    <property type="match status" value="1"/>
</dbReference>
<proteinExistence type="inferred from homology"/>
<comment type="cofactor">
    <cofactor evidence="1 6">
        <name>FAD</name>
        <dbReference type="ChEBI" id="CHEBI:57692"/>
    </cofactor>
</comment>
<evidence type="ECO:0000313" key="11">
    <source>
        <dbReference type="Proteomes" id="UP000031523"/>
    </source>
</evidence>
<keyword evidence="5 6" id="KW-0560">Oxidoreductase</keyword>
<evidence type="ECO:0000313" key="10">
    <source>
        <dbReference type="EMBL" id="AJE80394.1"/>
    </source>
</evidence>
<dbReference type="Gene3D" id="1.10.540.10">
    <property type="entry name" value="Acyl-CoA dehydrogenase/oxidase, N-terminal domain"/>
    <property type="match status" value="1"/>
</dbReference>
<dbReference type="GO" id="GO:0050660">
    <property type="term" value="F:flavin adenine dinucleotide binding"/>
    <property type="evidence" value="ECO:0007669"/>
    <property type="project" value="InterPro"/>
</dbReference>
<dbReference type="EMBL" id="CP010519">
    <property type="protein sequence ID" value="AJE80394.1"/>
    <property type="molecule type" value="Genomic_DNA"/>
</dbReference>
<evidence type="ECO:0000259" key="7">
    <source>
        <dbReference type="Pfam" id="PF00441"/>
    </source>
</evidence>
<dbReference type="InterPro" id="IPR052161">
    <property type="entry name" value="Mycobact_Acyl-CoA_DH"/>
</dbReference>
<dbReference type="KEGG" id="sals:SLNWT_0018"/>
<organism evidence="10 11">
    <name type="scientific">Streptomyces albus (strain ATCC 21838 / DSM 41398 / FERM P-419 / JCM 4703 / NBRC 107858)</name>
    <dbReference type="NCBI Taxonomy" id="1081613"/>
    <lineage>
        <taxon>Bacteria</taxon>
        <taxon>Bacillati</taxon>
        <taxon>Actinomycetota</taxon>
        <taxon>Actinomycetes</taxon>
        <taxon>Kitasatosporales</taxon>
        <taxon>Streptomycetaceae</taxon>
        <taxon>Streptomyces</taxon>
    </lineage>
</organism>
<accession>A0A0B5EGE8</accession>
<dbReference type="InterPro" id="IPR009075">
    <property type="entry name" value="AcylCo_DH/oxidase_C"/>
</dbReference>
<keyword evidence="11" id="KW-1185">Reference proteome</keyword>
<dbReference type="SUPFAM" id="SSF56645">
    <property type="entry name" value="Acyl-CoA dehydrogenase NM domain-like"/>
    <property type="match status" value="1"/>
</dbReference>
<comment type="similarity">
    <text evidence="2 6">Belongs to the acyl-CoA dehydrogenase family.</text>
</comment>
<dbReference type="InterPro" id="IPR006091">
    <property type="entry name" value="Acyl-CoA_Oxase/DH_mid-dom"/>
</dbReference>
<feature type="domain" description="Acyl-CoA dehydrogenase/oxidase C-terminal" evidence="7">
    <location>
        <begin position="173"/>
        <end position="293"/>
    </location>
</feature>
<dbReference type="InterPro" id="IPR013786">
    <property type="entry name" value="AcylCoA_DH/ox_N"/>
</dbReference>
<keyword evidence="3 6" id="KW-0285">Flavoprotein</keyword>
<dbReference type="InterPro" id="IPR036250">
    <property type="entry name" value="AcylCo_DH-like_C"/>
</dbReference>
<evidence type="ECO:0000256" key="3">
    <source>
        <dbReference type="ARBA" id="ARBA00022630"/>
    </source>
</evidence>
<feature type="domain" description="Acyl-CoA dehydrogenase/oxidase N-terminal" evidence="9">
    <location>
        <begin position="343"/>
        <end position="428"/>
    </location>
</feature>
<dbReference type="GO" id="GO:0016627">
    <property type="term" value="F:oxidoreductase activity, acting on the CH-CH group of donors"/>
    <property type="evidence" value="ECO:0007669"/>
    <property type="project" value="InterPro"/>
</dbReference>
<dbReference type="Pfam" id="PF00441">
    <property type="entry name" value="Acyl-CoA_dh_1"/>
    <property type="match status" value="2"/>
</dbReference>
<sequence length="698" mass="74111">MTTVEQADLLAFEDAVHGATARLCAKAGDLGPERYAQVRELAADQGWFTVGEDGGLGAALAAIRGTGRIGIPLPLMDAFVAQRLFGGRLPGSVEVARVLVLPEGRADSQVESAAGARHVLTVPAVSGALGIHTIEKIHETPGLARPAWSDLTLSEPEPVPVDAATADHARVLMRLGLAVRALAAARHTHELAIAHAATRVQFGKPIGQFGAVQQRLASCQIDITAAFLLVDEAADLFDAEDSDWVPAAEIATRKIADDVRRIQFDAHHTLGAIGYFEEHEAPWLFRRVHADVLRAGLYEREAGEVGDVLAEGASLPPVAQDSAGARFRAGLKALFAAHRHSSTEGADHYDDGVLDAMVTEGLFGFGWPKSAGGRGASLAEQVALTEEITYNRVPVHVQMGAVAMLGTTIVEYGTPEQKDRFLPLIRTGRLKFCLGYSEPEAGSDLASLRTSAVREGADWVINGQKIWTTRGHTADYVWLAVRTDRNARPRQAGITMFLVPMDSPGITVQEHTALSGEISCTVFYDNVTVPDTCRVGAVDDGWSVITFALAGERIHMGGIAASVRRQLDDLLALVHRAPEEIVGTRGSHARARLGSLAVRLQATRALIAHAVRSSPAAERNALSAMAGVAGGELAEEFGEWVLSVLGPRAALGAATPRTPGEGAFEAGLRLSPMYVIGGGTNDIQRGIIARSLGLPRSY</sequence>
<dbReference type="Pfam" id="PF02771">
    <property type="entry name" value="Acyl-CoA_dh_N"/>
    <property type="match status" value="1"/>
</dbReference>
<dbReference type="PANTHER" id="PTHR43292">
    <property type="entry name" value="ACYL-COA DEHYDROGENASE"/>
    <property type="match status" value="1"/>
</dbReference>
<dbReference type="AlphaFoldDB" id="A0A0B5EGE8"/>
<dbReference type="InterPro" id="IPR037069">
    <property type="entry name" value="AcylCoA_DH/ox_N_sf"/>
</dbReference>
<evidence type="ECO:0000256" key="2">
    <source>
        <dbReference type="ARBA" id="ARBA00009347"/>
    </source>
</evidence>